<evidence type="ECO:0000256" key="2">
    <source>
        <dbReference type="ARBA" id="ARBA00009870"/>
    </source>
</evidence>
<keyword evidence="3" id="KW-0539">Nucleus</keyword>
<dbReference type="Gene3D" id="1.10.10.580">
    <property type="entry name" value="Structural maintenance of chromosome 1. Chain E"/>
    <property type="match status" value="1"/>
</dbReference>
<evidence type="ECO:0000313" key="8">
    <source>
        <dbReference type="Proteomes" id="UP000326396"/>
    </source>
</evidence>
<dbReference type="Proteomes" id="UP000326396">
    <property type="component" value="Linkage Group LG8"/>
</dbReference>
<feature type="compositionally biased region" description="Polar residues" evidence="4">
    <location>
        <begin position="212"/>
        <end position="221"/>
    </location>
</feature>
<dbReference type="GO" id="GO:0005634">
    <property type="term" value="C:nucleus"/>
    <property type="evidence" value="ECO:0007669"/>
    <property type="project" value="UniProtKB-SubCell"/>
</dbReference>
<sequence>MFYSHQLLARKAPLGQIWRAATLHAKINRRNLNKLNIINICEEILNPTVPMALRLSGILMGKPANSLYLFHRDVEINEAWKVKAKRDPTILPKGKSQAKYESVTLPDNQPADLGDFEQHLQFSDTETLMGMHRSAYIDMNLDNIDDSYISHNLGDADLLHDHHQADIENITLFERFDSHQTDTCQFNQFERFDIEGDDIEGDGINLNEETQENFPSQNHTDLPNILVPSPPLQDEPQNPNEIHEQPPQDHINNQSEEDQVQHVPRMKRPSRKRARRVPSIIMDYEQTMIPGHMYQSWLQDASDIHLDSIRSIKIERLMDLPPVALVDGLLPNGNRDIYYPLPLLKQWMKLTQPVHDLPSGETSPPHPPARSSSLPETNNYHDPTTFPFEDHHSGAGSGSLGASIEKGRPDVNNHEIPEHISTLMNNGVNETGVHGEPVSEADMAVTPANSATHSNQKPLHPVPNQANLTISYIMFMRFILFRFNKKRLLSSTRKSGSSLHPVAEEVPLDQTDPNFKLAQLSDNELSPEINDLIVETGPTQTQKVPGPDQPMEQLTASIRMQLKTHFDTPGSAQTESLNQLALGLDRKKAACIFYQTCVLASRDFIKVQQNEPYGNIIISRGDSTKFGGIGFTRFSTAEELTSTKFASCSSSSLMTKGQDGRVAVMKGETRVPEATGAVAIGAMEDDGNNGRRPLSVFFSVKTHNMTPIAIQGYDSSDDDDDFVRPPKRQNQTFKVEQTIDAFVIIDNMEAANPSGDIYSHIPYIMKDVLANYLLAKDHPSALKISHQTPQSIDLPWKTTQNGIDCGVFYMRHMETYMGGGPKKWNSGLMNESEGHNKQLNQLRFKYLCKILMSNVNFLKEDILVQSRKLDAMDEKKKKMVKNHLKDDQE</sequence>
<comment type="caution">
    <text evidence="7">The sequence shown here is derived from an EMBL/GenBank/DDBJ whole genome shotgun (WGS) entry which is preliminary data.</text>
</comment>
<dbReference type="InterPro" id="IPR006910">
    <property type="entry name" value="Rad21_Rec8_N"/>
</dbReference>
<accession>A0A5N6LUS6</accession>
<gene>
    <name evidence="7" type="ORF">E3N88_38617</name>
</gene>
<dbReference type="AlphaFoldDB" id="A0A5N6LUS6"/>
<dbReference type="PANTHER" id="PTHR12585:SF64">
    <property type="entry name" value="SISTER CHROMATID COHESION 1 PROTEIN 1"/>
    <property type="match status" value="1"/>
</dbReference>
<protein>
    <recommendedName>
        <fullName evidence="9">Ubiquitin-like protease family profile domain-containing protein</fullName>
    </recommendedName>
</protein>
<feature type="domain" description="Rad21/Rec8-like protein C-terminal eukaryotic" evidence="5">
    <location>
        <begin position="572"/>
        <end position="621"/>
    </location>
</feature>
<dbReference type="InterPro" id="IPR036390">
    <property type="entry name" value="WH_DNA-bd_sf"/>
</dbReference>
<feature type="compositionally biased region" description="Basic and acidic residues" evidence="4">
    <location>
        <begin position="405"/>
        <end position="414"/>
    </location>
</feature>
<evidence type="ECO:0000256" key="3">
    <source>
        <dbReference type="ARBA" id="ARBA00023242"/>
    </source>
</evidence>
<comment type="similarity">
    <text evidence="2">Belongs to the rad21 family.</text>
</comment>
<dbReference type="EMBL" id="SZYD01000018">
    <property type="protein sequence ID" value="KAD2805240.1"/>
    <property type="molecule type" value="Genomic_DNA"/>
</dbReference>
<feature type="compositionally biased region" description="Basic residues" evidence="4">
    <location>
        <begin position="264"/>
        <end position="274"/>
    </location>
</feature>
<name>A0A5N6LUS6_9ASTR</name>
<comment type="subcellular location">
    <subcellularLocation>
        <location evidence="1">Nucleus</location>
    </subcellularLocation>
</comment>
<dbReference type="GO" id="GO:0051754">
    <property type="term" value="P:meiotic sister chromatid cohesion, centromeric"/>
    <property type="evidence" value="ECO:0007669"/>
    <property type="project" value="TreeGrafter"/>
</dbReference>
<dbReference type="GO" id="GO:0003682">
    <property type="term" value="F:chromatin binding"/>
    <property type="evidence" value="ECO:0007669"/>
    <property type="project" value="TreeGrafter"/>
</dbReference>
<dbReference type="Pfam" id="PF04825">
    <property type="entry name" value="Rad21_Rec8_N"/>
    <property type="match status" value="1"/>
</dbReference>
<dbReference type="SUPFAM" id="SSF46785">
    <property type="entry name" value="Winged helix' DNA-binding domain"/>
    <property type="match status" value="1"/>
</dbReference>
<dbReference type="OrthoDB" id="1749738at2759"/>
<evidence type="ECO:0000256" key="4">
    <source>
        <dbReference type="SAM" id="MobiDB-lite"/>
    </source>
</evidence>
<evidence type="ECO:0008006" key="9">
    <source>
        <dbReference type="Google" id="ProtNLM"/>
    </source>
</evidence>
<dbReference type="Pfam" id="PF04824">
    <property type="entry name" value="Rad21_Rec8"/>
    <property type="match status" value="1"/>
</dbReference>
<organism evidence="7 8">
    <name type="scientific">Mikania micrantha</name>
    <name type="common">bitter vine</name>
    <dbReference type="NCBI Taxonomy" id="192012"/>
    <lineage>
        <taxon>Eukaryota</taxon>
        <taxon>Viridiplantae</taxon>
        <taxon>Streptophyta</taxon>
        <taxon>Embryophyta</taxon>
        <taxon>Tracheophyta</taxon>
        <taxon>Spermatophyta</taxon>
        <taxon>Magnoliopsida</taxon>
        <taxon>eudicotyledons</taxon>
        <taxon>Gunneridae</taxon>
        <taxon>Pentapetalae</taxon>
        <taxon>asterids</taxon>
        <taxon>campanulids</taxon>
        <taxon>Asterales</taxon>
        <taxon>Asteraceae</taxon>
        <taxon>Asteroideae</taxon>
        <taxon>Heliantheae alliance</taxon>
        <taxon>Eupatorieae</taxon>
        <taxon>Mikania</taxon>
    </lineage>
</organism>
<dbReference type="InterPro" id="IPR023093">
    <property type="entry name" value="ScpA-like_C"/>
</dbReference>
<feature type="region of interest" description="Disordered" evidence="4">
    <location>
        <begin position="200"/>
        <end position="274"/>
    </location>
</feature>
<dbReference type="GO" id="GO:0008278">
    <property type="term" value="C:cohesin complex"/>
    <property type="evidence" value="ECO:0007669"/>
    <property type="project" value="InterPro"/>
</dbReference>
<evidence type="ECO:0000259" key="6">
    <source>
        <dbReference type="Pfam" id="PF04825"/>
    </source>
</evidence>
<evidence type="ECO:0000256" key="1">
    <source>
        <dbReference type="ARBA" id="ARBA00004123"/>
    </source>
</evidence>
<evidence type="ECO:0000259" key="5">
    <source>
        <dbReference type="Pfam" id="PF04824"/>
    </source>
</evidence>
<dbReference type="InterPro" id="IPR006909">
    <property type="entry name" value="Rad21/Rec8_C_eu"/>
</dbReference>
<proteinExistence type="inferred from homology"/>
<dbReference type="InterPro" id="IPR039781">
    <property type="entry name" value="Rad21/Rec8-like"/>
</dbReference>
<reference evidence="7 8" key="1">
    <citation type="submission" date="2019-05" db="EMBL/GenBank/DDBJ databases">
        <title>Mikania micrantha, genome provides insights into the molecular mechanism of rapid growth.</title>
        <authorList>
            <person name="Liu B."/>
        </authorList>
    </citation>
    <scope>NUCLEOTIDE SEQUENCE [LARGE SCALE GENOMIC DNA]</scope>
    <source>
        <strain evidence="7">NLD-2019</strain>
        <tissue evidence="7">Leaf</tissue>
    </source>
</reference>
<feature type="domain" description="Rad21/Rec8-like protein N-terminal" evidence="6">
    <location>
        <begin position="1"/>
        <end position="60"/>
    </location>
</feature>
<feature type="region of interest" description="Disordered" evidence="4">
    <location>
        <begin position="355"/>
        <end position="414"/>
    </location>
</feature>
<keyword evidence="8" id="KW-1185">Reference proteome</keyword>
<dbReference type="PANTHER" id="PTHR12585">
    <property type="entry name" value="SCC1 / RAD21 FAMILY MEMBER"/>
    <property type="match status" value="1"/>
</dbReference>
<evidence type="ECO:0000313" key="7">
    <source>
        <dbReference type="EMBL" id="KAD2805240.1"/>
    </source>
</evidence>
<feature type="compositionally biased region" description="Polar residues" evidence="4">
    <location>
        <begin position="370"/>
        <end position="382"/>
    </location>
</feature>
<dbReference type="Gene3D" id="3.40.395.10">
    <property type="entry name" value="Adenoviral Proteinase, Chain A"/>
    <property type="match status" value="1"/>
</dbReference>